<proteinExistence type="predicted"/>
<dbReference type="AlphaFoldDB" id="A0A0D7X6N0"/>
<dbReference type="OrthoDB" id="63946at2"/>
<evidence type="ECO:0000313" key="1">
    <source>
        <dbReference type="EMBL" id="KJD47036.1"/>
    </source>
</evidence>
<protein>
    <submittedName>
        <fullName evidence="1">Uncharacterized protein</fullName>
    </submittedName>
</protein>
<gene>
    <name evidence="1" type="ORF">QD47_02430</name>
</gene>
<keyword evidence="2" id="KW-1185">Reference proteome</keyword>
<dbReference type="SUPFAM" id="SSF53807">
    <property type="entry name" value="Helical backbone' metal receptor"/>
    <property type="match status" value="1"/>
</dbReference>
<dbReference type="EMBL" id="JTHP01000003">
    <property type="protein sequence ID" value="KJD47036.1"/>
    <property type="molecule type" value="Genomic_DNA"/>
</dbReference>
<dbReference type="RefSeq" id="WP_044644625.1">
    <property type="nucleotide sequence ID" value="NZ_JTHP01000003.1"/>
</dbReference>
<reference evidence="1 2" key="1">
    <citation type="submission" date="2014-11" db="EMBL/GenBank/DDBJ databases">
        <title>Draft Genome Sequences of Paenibacillus polymyxa NRRL B-30509 and Paenibacillus terrae NRRL B-30644, Strains from a Poultry Environment that Produce Tridecaptin A and Paenicidins.</title>
        <authorList>
            <person name="van Belkum M.J."/>
            <person name="Lohans C.T."/>
            <person name="Vederas J.C."/>
        </authorList>
    </citation>
    <scope>NUCLEOTIDE SEQUENCE [LARGE SCALE GENOMIC DNA]</scope>
    <source>
        <strain evidence="1 2">NRRL B-30644</strain>
    </source>
</reference>
<sequence>MSDLQSILSSRMDAQVYAKVSRIAPTIALQAGSGMYDAMPKLADLFDKKTESEKVLAEIDEPSLRDYRFVQI</sequence>
<dbReference type="Proteomes" id="UP000032534">
    <property type="component" value="Unassembled WGS sequence"/>
</dbReference>
<name>A0A0D7X6N0_9BACL</name>
<comment type="caution">
    <text evidence="1">The sequence shown here is derived from an EMBL/GenBank/DDBJ whole genome shotgun (WGS) entry which is preliminary data.</text>
</comment>
<evidence type="ECO:0000313" key="2">
    <source>
        <dbReference type="Proteomes" id="UP000032534"/>
    </source>
</evidence>
<dbReference type="Gene3D" id="3.40.50.1980">
    <property type="entry name" value="Nitrogenase molybdenum iron protein domain"/>
    <property type="match status" value="1"/>
</dbReference>
<accession>A0A0D7X6N0</accession>
<organism evidence="1 2">
    <name type="scientific">Paenibacillus terrae</name>
    <dbReference type="NCBI Taxonomy" id="159743"/>
    <lineage>
        <taxon>Bacteria</taxon>
        <taxon>Bacillati</taxon>
        <taxon>Bacillota</taxon>
        <taxon>Bacilli</taxon>
        <taxon>Bacillales</taxon>
        <taxon>Paenibacillaceae</taxon>
        <taxon>Paenibacillus</taxon>
    </lineage>
</organism>